<dbReference type="OrthoDB" id="10680836at2759"/>
<keyword evidence="1" id="KW-0472">Membrane</keyword>
<proteinExistence type="predicted"/>
<evidence type="ECO:0000313" key="3">
    <source>
        <dbReference type="Proteomes" id="UP000230750"/>
    </source>
</evidence>
<keyword evidence="3" id="KW-1185">Reference proteome</keyword>
<evidence type="ECO:0000313" key="2">
    <source>
        <dbReference type="EMBL" id="PIK62951.1"/>
    </source>
</evidence>
<gene>
    <name evidence="2" type="ORF">BSL78_00078</name>
</gene>
<protein>
    <recommendedName>
        <fullName evidence="4">Apolipoprotein L3</fullName>
    </recommendedName>
</protein>
<reference evidence="2 3" key="1">
    <citation type="journal article" date="2017" name="PLoS Biol.">
        <title>The sea cucumber genome provides insights into morphological evolution and visceral regeneration.</title>
        <authorList>
            <person name="Zhang X."/>
            <person name="Sun L."/>
            <person name="Yuan J."/>
            <person name="Sun Y."/>
            <person name="Gao Y."/>
            <person name="Zhang L."/>
            <person name="Li S."/>
            <person name="Dai H."/>
            <person name="Hamel J.F."/>
            <person name="Liu C."/>
            <person name="Yu Y."/>
            <person name="Liu S."/>
            <person name="Lin W."/>
            <person name="Guo K."/>
            <person name="Jin S."/>
            <person name="Xu P."/>
            <person name="Storey K.B."/>
            <person name="Huan P."/>
            <person name="Zhang T."/>
            <person name="Zhou Y."/>
            <person name="Zhang J."/>
            <person name="Lin C."/>
            <person name="Li X."/>
            <person name="Xing L."/>
            <person name="Huo D."/>
            <person name="Sun M."/>
            <person name="Wang L."/>
            <person name="Mercier A."/>
            <person name="Li F."/>
            <person name="Yang H."/>
            <person name="Xiang J."/>
        </authorList>
    </citation>
    <scope>NUCLEOTIDE SEQUENCE [LARGE SCALE GENOMIC DNA]</scope>
    <source>
        <strain evidence="2">Shaxun</strain>
        <tissue evidence="2">Muscle</tissue>
    </source>
</reference>
<sequence length="382" mass="41544">MDRWTDGLIDARTDGREICCALYGVRCTLYVARGLLSVYWPLYKLSTTGIFDQEIIETLRNVSSEFDENKRKEHKRVAVGSATGIIGEAIAISTVSFTPVGAGFLVAAGAAFGAAGAGVNIAVTLDKLRRTNFRRQLAEVTVFLDLTYDVIRSTNVNSCLNVNRVQEIERFIQDLKGEHNLEIGTLQEALSHIHGGTVALLDFISSAASSETDPLVSEWEEKRKNAKENPLEKLPQSIQNLVVSDKYKGKMTLLTLIKLLYFPGQGISHRNPTGDAKNPGKANLPMELARGGLLFGRAAVNAANVGEDFVSVGNSVYRIAKGVSVAGVLLGSLGIIVDFAFLTKALIGVHADKKEEFSQAISEVADEMQLMNTILRELTEIN</sequence>
<evidence type="ECO:0000256" key="1">
    <source>
        <dbReference type="SAM" id="Phobius"/>
    </source>
</evidence>
<organism evidence="2 3">
    <name type="scientific">Stichopus japonicus</name>
    <name type="common">Sea cucumber</name>
    <dbReference type="NCBI Taxonomy" id="307972"/>
    <lineage>
        <taxon>Eukaryota</taxon>
        <taxon>Metazoa</taxon>
        <taxon>Echinodermata</taxon>
        <taxon>Eleutherozoa</taxon>
        <taxon>Echinozoa</taxon>
        <taxon>Holothuroidea</taxon>
        <taxon>Aspidochirotacea</taxon>
        <taxon>Aspidochirotida</taxon>
        <taxon>Stichopodidae</taxon>
        <taxon>Apostichopus</taxon>
    </lineage>
</organism>
<feature type="transmembrane region" description="Helical" evidence="1">
    <location>
        <begin position="103"/>
        <end position="125"/>
    </location>
</feature>
<feature type="transmembrane region" description="Helical" evidence="1">
    <location>
        <begin position="77"/>
        <end position="97"/>
    </location>
</feature>
<dbReference type="AlphaFoldDB" id="A0A2G8LRU7"/>
<keyword evidence="1" id="KW-0812">Transmembrane</keyword>
<evidence type="ECO:0008006" key="4">
    <source>
        <dbReference type="Google" id="ProtNLM"/>
    </source>
</evidence>
<dbReference type="EMBL" id="MRZV01000002">
    <property type="protein sequence ID" value="PIK62951.1"/>
    <property type="molecule type" value="Genomic_DNA"/>
</dbReference>
<comment type="caution">
    <text evidence="2">The sequence shown here is derived from an EMBL/GenBank/DDBJ whole genome shotgun (WGS) entry which is preliminary data.</text>
</comment>
<name>A0A2G8LRU7_STIJA</name>
<keyword evidence="1" id="KW-1133">Transmembrane helix</keyword>
<dbReference type="Proteomes" id="UP000230750">
    <property type="component" value="Unassembled WGS sequence"/>
</dbReference>
<accession>A0A2G8LRU7</accession>